<dbReference type="InterPro" id="IPR007612">
    <property type="entry name" value="LOR"/>
</dbReference>
<dbReference type="Pfam" id="PF04525">
    <property type="entry name" value="LOR"/>
    <property type="match status" value="2"/>
</dbReference>
<dbReference type="KEGG" id="mcha:111021043"/>
<evidence type="ECO:0000256" key="1">
    <source>
        <dbReference type="ARBA" id="ARBA00005437"/>
    </source>
</evidence>
<protein>
    <submittedName>
        <fullName evidence="3">Protein LURP-one-related 5-like</fullName>
    </submittedName>
</protein>
<evidence type="ECO:0000313" key="3">
    <source>
        <dbReference type="RefSeq" id="XP_022153572.1"/>
    </source>
</evidence>
<dbReference type="PANTHER" id="PTHR31087">
    <property type="match status" value="1"/>
</dbReference>
<dbReference type="RefSeq" id="XP_022153572.1">
    <property type="nucleotide sequence ID" value="XM_022297880.1"/>
</dbReference>
<comment type="similarity">
    <text evidence="1">Belongs to the LOR family.</text>
</comment>
<gene>
    <name evidence="3" type="primary">LOC111021043</name>
</gene>
<name>A0A6J1DJA5_MOMCH</name>
<dbReference type="InterPro" id="IPR025659">
    <property type="entry name" value="Tubby-like_C"/>
</dbReference>
<dbReference type="InterPro" id="IPR038595">
    <property type="entry name" value="LOR_sf"/>
</dbReference>
<evidence type="ECO:0000313" key="2">
    <source>
        <dbReference type="Proteomes" id="UP000504603"/>
    </source>
</evidence>
<dbReference type="OrthoDB" id="677463at2759"/>
<reference evidence="3" key="1">
    <citation type="submission" date="2025-08" db="UniProtKB">
        <authorList>
            <consortium name="RefSeq"/>
        </authorList>
    </citation>
    <scope>IDENTIFICATION</scope>
    <source>
        <strain evidence="3">OHB3-1</strain>
    </source>
</reference>
<keyword evidence="2" id="KW-1185">Reference proteome</keyword>
<sequence>MKVSSVDDSQFDLCNGIAAATHFTVMKTSLFFAGDGFTVYDCKGNLVFRVDSYGPDSRYKDELVLMDPLGRCLFTLRRKGCFGQRYCTVLNAGKEPVAEIRRKVDASTNVMLGKDVFSLSLKPGFDGAFAMALVLVLDRINGDDGLDSAAELDPTLD</sequence>
<organism evidence="2 3">
    <name type="scientific">Momordica charantia</name>
    <name type="common">Bitter gourd</name>
    <name type="synonym">Balsam pear</name>
    <dbReference type="NCBI Taxonomy" id="3673"/>
    <lineage>
        <taxon>Eukaryota</taxon>
        <taxon>Viridiplantae</taxon>
        <taxon>Streptophyta</taxon>
        <taxon>Embryophyta</taxon>
        <taxon>Tracheophyta</taxon>
        <taxon>Spermatophyta</taxon>
        <taxon>Magnoliopsida</taxon>
        <taxon>eudicotyledons</taxon>
        <taxon>Gunneridae</taxon>
        <taxon>Pentapetalae</taxon>
        <taxon>rosids</taxon>
        <taxon>fabids</taxon>
        <taxon>Cucurbitales</taxon>
        <taxon>Cucurbitaceae</taxon>
        <taxon>Momordiceae</taxon>
        <taxon>Momordica</taxon>
    </lineage>
</organism>
<proteinExistence type="inferred from homology"/>
<dbReference type="Gene3D" id="2.40.160.200">
    <property type="entry name" value="LURP1-related"/>
    <property type="match status" value="2"/>
</dbReference>
<dbReference type="Proteomes" id="UP000504603">
    <property type="component" value="Unplaced"/>
</dbReference>
<dbReference type="PANTHER" id="PTHR31087:SF60">
    <property type="entry name" value="PROTEIN LURP-ONE-RELATED 5"/>
    <property type="match status" value="1"/>
</dbReference>
<dbReference type="GeneID" id="111021043"/>
<dbReference type="AlphaFoldDB" id="A0A6J1DJA5"/>
<accession>A0A6J1DJA5</accession>
<dbReference type="SUPFAM" id="SSF54518">
    <property type="entry name" value="Tubby C-terminal domain-like"/>
    <property type="match status" value="1"/>
</dbReference>